<organism evidence="3 4">
    <name type="scientific">Apiospora aurea</name>
    <dbReference type="NCBI Taxonomy" id="335848"/>
    <lineage>
        <taxon>Eukaryota</taxon>
        <taxon>Fungi</taxon>
        <taxon>Dikarya</taxon>
        <taxon>Ascomycota</taxon>
        <taxon>Pezizomycotina</taxon>
        <taxon>Sordariomycetes</taxon>
        <taxon>Xylariomycetidae</taxon>
        <taxon>Amphisphaeriales</taxon>
        <taxon>Apiosporaceae</taxon>
        <taxon>Apiospora</taxon>
    </lineage>
</organism>
<dbReference type="EMBL" id="JAQQWE010000009">
    <property type="protein sequence ID" value="KAK7940888.1"/>
    <property type="molecule type" value="Genomic_DNA"/>
</dbReference>
<dbReference type="PANTHER" id="PTHR38788">
    <property type="entry name" value="CLR5 DOMAIN-CONTAINING PROTEIN"/>
    <property type="match status" value="1"/>
</dbReference>
<evidence type="ECO:0000256" key="1">
    <source>
        <dbReference type="SAM" id="MobiDB-lite"/>
    </source>
</evidence>
<name>A0ABR1PV46_9PEZI</name>
<comment type="caution">
    <text evidence="3">The sequence shown here is derived from an EMBL/GenBank/DDBJ whole genome shotgun (WGS) entry which is preliminary data.</text>
</comment>
<evidence type="ECO:0000313" key="3">
    <source>
        <dbReference type="EMBL" id="KAK7940888.1"/>
    </source>
</evidence>
<evidence type="ECO:0000259" key="2">
    <source>
        <dbReference type="Pfam" id="PF14420"/>
    </source>
</evidence>
<sequence length="501" mass="55749">MQPDNPVPFRTFCVLAPTPGPSRSLPDASPRISDVSTKWEHYGEETWHAMYPHIRRLYLDEDRKLDEVMKYMEAHFSFRPTFRKYKVRQDHNRSATPREQRIQPGSTPGATKSLVLPTKSYPIDLPVLPAQPSSLPSYQANLRYLTKVRDWATSYFDYGQPAQEASLEPRAPHLAAEFVNTSFKLVDELLQRHHGQLAGRVARQAFARAEDLFCGETPVLLMNLSELIYTIAAREQLRLFELFVDYLLSLAEAKYGYGHPLVQVMASLKKAAAGEVDLSALLEQGALVGSNIICIKVDPHDRVLLSGVIWDSGSIQYPAQLMMPAMTGFVRTLRADSTVDPADALVALWKEKVRDYKTSPGILDTPTLQLLAETEINDSYTALRVSSPLLTGESLLRSSSSGTDNHAEATQLHAQGAAHANELGALADEREGALYVAVAKTARAVKLREYVHGRYAIKTVLGMFRLARILRLSGRVEDAAKTRRDAIQRMPGLLGDIPSEV</sequence>
<feature type="compositionally biased region" description="Basic and acidic residues" evidence="1">
    <location>
        <begin position="89"/>
        <end position="101"/>
    </location>
</feature>
<evidence type="ECO:0000313" key="4">
    <source>
        <dbReference type="Proteomes" id="UP001391051"/>
    </source>
</evidence>
<feature type="domain" description="Clr5" evidence="2">
    <location>
        <begin position="44"/>
        <end position="88"/>
    </location>
</feature>
<accession>A0ABR1PV46</accession>
<dbReference type="Proteomes" id="UP001391051">
    <property type="component" value="Unassembled WGS sequence"/>
</dbReference>
<feature type="region of interest" description="Disordered" evidence="1">
    <location>
        <begin position="89"/>
        <end position="113"/>
    </location>
</feature>
<reference evidence="3 4" key="1">
    <citation type="submission" date="2023-01" db="EMBL/GenBank/DDBJ databases">
        <title>Analysis of 21 Apiospora genomes using comparative genomics revels a genus with tremendous synthesis potential of carbohydrate active enzymes and secondary metabolites.</title>
        <authorList>
            <person name="Sorensen T."/>
        </authorList>
    </citation>
    <scope>NUCLEOTIDE SEQUENCE [LARGE SCALE GENOMIC DNA]</scope>
    <source>
        <strain evidence="3 4">CBS 24483</strain>
    </source>
</reference>
<keyword evidence="4" id="KW-1185">Reference proteome</keyword>
<dbReference type="InterPro" id="IPR025676">
    <property type="entry name" value="Clr5_dom"/>
</dbReference>
<dbReference type="PANTHER" id="PTHR38788:SF3">
    <property type="entry name" value="CLR5 DOMAIN-CONTAINING PROTEIN"/>
    <property type="match status" value="1"/>
</dbReference>
<protein>
    <recommendedName>
        <fullName evidence="2">Clr5 domain-containing protein</fullName>
    </recommendedName>
</protein>
<dbReference type="Pfam" id="PF14420">
    <property type="entry name" value="Clr5"/>
    <property type="match status" value="1"/>
</dbReference>
<dbReference type="RefSeq" id="XP_066693640.1">
    <property type="nucleotide sequence ID" value="XM_066849497.1"/>
</dbReference>
<proteinExistence type="predicted"/>
<dbReference type="GeneID" id="92082559"/>
<gene>
    <name evidence="3" type="ORF">PG986_013275</name>
</gene>